<comment type="caution">
    <text evidence="2">The sequence shown here is derived from an EMBL/GenBank/DDBJ whole genome shotgun (WGS) entry which is preliminary data.</text>
</comment>
<accession>A0AAN5CI85</accession>
<dbReference type="AlphaFoldDB" id="A0AAN5CI85"/>
<feature type="non-terminal residue" evidence="2">
    <location>
        <position position="1"/>
    </location>
</feature>
<evidence type="ECO:0000313" key="3">
    <source>
        <dbReference type="Proteomes" id="UP001328107"/>
    </source>
</evidence>
<dbReference type="Pfam" id="PF10323">
    <property type="entry name" value="7TM_GPCR_Srv"/>
    <property type="match status" value="1"/>
</dbReference>
<keyword evidence="3" id="KW-1185">Reference proteome</keyword>
<reference evidence="3" key="1">
    <citation type="submission" date="2022-10" db="EMBL/GenBank/DDBJ databases">
        <title>Genome assembly of Pristionchus species.</title>
        <authorList>
            <person name="Yoshida K."/>
            <person name="Sommer R.J."/>
        </authorList>
    </citation>
    <scope>NUCLEOTIDE SEQUENCE [LARGE SCALE GENOMIC DNA]</scope>
    <source>
        <strain evidence="3">RS5460</strain>
    </source>
</reference>
<proteinExistence type="predicted"/>
<organism evidence="2 3">
    <name type="scientific">Pristionchus mayeri</name>
    <dbReference type="NCBI Taxonomy" id="1317129"/>
    <lineage>
        <taxon>Eukaryota</taxon>
        <taxon>Metazoa</taxon>
        <taxon>Ecdysozoa</taxon>
        <taxon>Nematoda</taxon>
        <taxon>Chromadorea</taxon>
        <taxon>Rhabditida</taxon>
        <taxon>Rhabditina</taxon>
        <taxon>Diplogasteromorpha</taxon>
        <taxon>Diplogasteroidea</taxon>
        <taxon>Neodiplogasteridae</taxon>
        <taxon>Pristionchus</taxon>
    </lineage>
</organism>
<dbReference type="PANTHER" id="PTHR31748">
    <property type="entry name" value="SERPENTINE RECEPTOR, CLASS V"/>
    <property type="match status" value="1"/>
</dbReference>
<dbReference type="Proteomes" id="UP001328107">
    <property type="component" value="Unassembled WGS sequence"/>
</dbReference>
<evidence type="ECO:0008006" key="4">
    <source>
        <dbReference type="Google" id="ProtNLM"/>
    </source>
</evidence>
<keyword evidence="1" id="KW-0812">Transmembrane</keyword>
<dbReference type="PANTHER" id="PTHR31748:SF1">
    <property type="entry name" value="SERPENTINE RECEPTOR, CLASS V"/>
    <property type="match status" value="1"/>
</dbReference>
<name>A0AAN5CI85_9BILA</name>
<keyword evidence="1" id="KW-1133">Transmembrane helix</keyword>
<evidence type="ECO:0000313" key="2">
    <source>
        <dbReference type="EMBL" id="GMR44876.1"/>
    </source>
</evidence>
<protein>
    <recommendedName>
        <fullName evidence="4">G protein-coupled receptor</fullName>
    </recommendedName>
</protein>
<feature type="non-terminal residue" evidence="2">
    <location>
        <position position="124"/>
    </location>
</feature>
<sequence length="124" mass="13879">VEIVTLVVTYLTSIISILSIPLMIFILRVISRGNCSSVANTAFFTFCKVALAADILSLLTTLLLIKIPSLGWFVHFYTANDAPKRIFYFLNWATRIMQGFSSTYICINRSTAVLFPFVHPHVSA</sequence>
<dbReference type="EMBL" id="BTRK01000004">
    <property type="protein sequence ID" value="GMR44876.1"/>
    <property type="molecule type" value="Genomic_DNA"/>
</dbReference>
<keyword evidence="1" id="KW-0472">Membrane</keyword>
<evidence type="ECO:0000256" key="1">
    <source>
        <dbReference type="SAM" id="Phobius"/>
    </source>
</evidence>
<dbReference type="InterPro" id="IPR019426">
    <property type="entry name" value="7TM_GPCR_serpentine_rcpt_Srv"/>
</dbReference>
<feature type="transmembrane region" description="Helical" evidence="1">
    <location>
        <begin position="6"/>
        <end position="30"/>
    </location>
</feature>
<gene>
    <name evidence="2" type="ORF">PMAYCL1PPCAC_15071</name>
</gene>